<evidence type="ECO:0000313" key="1">
    <source>
        <dbReference type="Ensembl" id="ENSMUSP00000114412.2"/>
    </source>
</evidence>
<dbReference type="VEuPathDB" id="HostDB:ENSMUSG00000032311"/>
<organism evidence="1 3">
    <name type="scientific">Mus musculus</name>
    <name type="common">Mouse</name>
    <dbReference type="NCBI Taxonomy" id="10090"/>
    <lineage>
        <taxon>Eukaryota</taxon>
        <taxon>Metazoa</taxon>
        <taxon>Chordata</taxon>
        <taxon>Craniata</taxon>
        <taxon>Vertebrata</taxon>
        <taxon>Euteleostomi</taxon>
        <taxon>Mammalia</taxon>
        <taxon>Eutheria</taxon>
        <taxon>Euarchontoglires</taxon>
        <taxon>Glires</taxon>
        <taxon>Rodentia</taxon>
        <taxon>Myomorpha</taxon>
        <taxon>Muroidea</taxon>
        <taxon>Muridae</taxon>
        <taxon>Murinae</taxon>
        <taxon>Mus</taxon>
        <taxon>Mus</taxon>
    </lineage>
</organism>
<sequence>MPTGNFLSRAALWSQAQVILPQWGDLLCDPYYPQPIL</sequence>
<dbReference type="Antibodypedia" id="2623">
    <property type="antibodies" value="223 antibodies from 23 providers"/>
</dbReference>
<dbReference type="SMR" id="D6RE18"/>
<dbReference type="GeneTree" id="ENSGT00390000014815"/>
<accession>D6RE18</accession>
<reference evidence="1 3" key="1">
    <citation type="journal article" date="2009" name="PLoS Biol.">
        <title>Lineage-specific biology revealed by a finished genome assembly of the mouse.</title>
        <authorList>
            <consortium name="Mouse Genome Sequencing Consortium"/>
            <person name="Church D.M."/>
            <person name="Goodstadt L."/>
            <person name="Hillier L.W."/>
            <person name="Zody M.C."/>
            <person name="Goldstein S."/>
            <person name="She X."/>
            <person name="Bult C.J."/>
            <person name="Agarwala R."/>
            <person name="Cherry J.L."/>
            <person name="DiCuccio M."/>
            <person name="Hlavina W."/>
            <person name="Kapustin Y."/>
            <person name="Meric P."/>
            <person name="Maglott D."/>
            <person name="Birtle Z."/>
            <person name="Marques A.C."/>
            <person name="Graves T."/>
            <person name="Zhou S."/>
            <person name="Teague B."/>
            <person name="Potamousis K."/>
            <person name="Churas C."/>
            <person name="Place M."/>
            <person name="Herschleb J."/>
            <person name="Runnheim R."/>
            <person name="Forrest D."/>
            <person name="Amos-Landgraf J."/>
            <person name="Schwartz D.C."/>
            <person name="Cheng Z."/>
            <person name="Lindblad-Toh K."/>
            <person name="Eichler E.E."/>
            <person name="Ponting C.P."/>
        </authorList>
    </citation>
    <scope>NUCLEOTIDE SEQUENCE [LARGE SCALE GENOMIC DNA]</scope>
    <source>
        <strain evidence="1 3">C57BL/6J</strain>
    </source>
</reference>
<proteinExistence type="predicted"/>
<evidence type="ECO:0000313" key="2">
    <source>
        <dbReference type="MGI" id="MGI:1933833"/>
    </source>
</evidence>
<reference evidence="1" key="3">
    <citation type="submission" date="2025-05" db="UniProtKB">
        <authorList>
            <consortium name="Ensembl"/>
        </authorList>
    </citation>
    <scope>IDENTIFICATION</scope>
    <source>
        <strain evidence="1">C57BL/6J</strain>
    </source>
</reference>
<dbReference type="MGI" id="MGI:1933833">
    <property type="gene designation" value="Nrg4"/>
</dbReference>
<dbReference type="HOGENOM" id="CLU_3350918_0_0_1"/>
<dbReference type="AGR" id="MGI:1933833"/>
<dbReference type="Bgee" id="ENSMUSG00000032311">
    <property type="expression patterns" value="Expressed in animal zygote and 93 other cell types or tissues"/>
</dbReference>
<dbReference type="ExpressionAtlas" id="D6RE18">
    <property type="expression patterns" value="baseline and differential"/>
</dbReference>
<protein>
    <submittedName>
        <fullName evidence="1">Neuregulin 4</fullName>
    </submittedName>
</protein>
<gene>
    <name evidence="1 2" type="primary">Nrg4</name>
</gene>
<dbReference type="Ensembl" id="ENSMUST00000137675.8">
    <property type="protein sequence ID" value="ENSMUSP00000114336.2"/>
    <property type="gene ID" value="ENSMUSG00000032311.18"/>
</dbReference>
<reference evidence="1" key="2">
    <citation type="journal article" date="2011" name="PLoS Biol.">
        <title>Modernizing reference genome assemblies.</title>
        <authorList>
            <person name="Church D.M."/>
            <person name="Schneider V.A."/>
            <person name="Graves T."/>
            <person name="Auger K."/>
            <person name="Cunningham F."/>
            <person name="Bouk N."/>
            <person name="Chen H.C."/>
            <person name="Agarwala R."/>
            <person name="McLaren W.M."/>
            <person name="Ritchie G.R."/>
            <person name="Albracht D."/>
            <person name="Kremitzki M."/>
            <person name="Rock S."/>
            <person name="Kotkiewicz H."/>
            <person name="Kremitzki C."/>
            <person name="Wollam A."/>
            <person name="Trani L."/>
            <person name="Fulton L."/>
            <person name="Fulton R."/>
            <person name="Matthews L."/>
            <person name="Whitehead S."/>
            <person name="Chow W."/>
            <person name="Torrance J."/>
            <person name="Dunn M."/>
            <person name="Harden G."/>
            <person name="Threadgold G."/>
            <person name="Wood J."/>
            <person name="Collins J."/>
            <person name="Heath P."/>
            <person name="Griffiths G."/>
            <person name="Pelan S."/>
            <person name="Grafham D."/>
            <person name="Eichler E.E."/>
            <person name="Weinstock G."/>
            <person name="Mardis E.R."/>
            <person name="Wilson R.K."/>
            <person name="Howe K."/>
            <person name="Flicek P."/>
            <person name="Hubbard T."/>
        </authorList>
    </citation>
    <scope>NUCLEOTIDE SEQUENCE [LARGE SCALE GENOMIC DNA]</scope>
    <source>
        <strain evidence="1">C57BL/6J</strain>
    </source>
</reference>
<dbReference type="Ensembl" id="ENSMUST00000135531.2">
    <property type="protein sequence ID" value="ENSMUSP00000114412.2"/>
    <property type="gene ID" value="ENSMUSG00000032311.18"/>
</dbReference>
<evidence type="ECO:0000313" key="3">
    <source>
        <dbReference type="Proteomes" id="UP000000589"/>
    </source>
</evidence>
<dbReference type="AlphaFoldDB" id="D6RE18"/>
<dbReference type="Proteomes" id="UP000000589">
    <property type="component" value="Chromosome 9"/>
</dbReference>
<name>D6RE18_MOUSE</name>
<keyword evidence="3" id="KW-1185">Reference proteome</keyword>